<dbReference type="InterPro" id="IPR014710">
    <property type="entry name" value="RmlC-like_jellyroll"/>
</dbReference>
<dbReference type="EMBL" id="JAVRRJ010000005">
    <property type="protein sequence ID" value="KAK5084260.1"/>
    <property type="molecule type" value="Genomic_DNA"/>
</dbReference>
<dbReference type="AlphaFoldDB" id="A0AAN7SXL5"/>
<evidence type="ECO:0000313" key="2">
    <source>
        <dbReference type="Proteomes" id="UP001309876"/>
    </source>
</evidence>
<dbReference type="PANTHER" id="PTHR40434:SF1">
    <property type="entry name" value="CUPIN TYPE-1 DOMAIN-CONTAINING PROTEIN"/>
    <property type="match status" value="1"/>
</dbReference>
<accession>A0AAN7SXL5</accession>
<gene>
    <name evidence="1" type="ORF">LTR05_005336</name>
</gene>
<name>A0AAN7SXL5_9EURO</name>
<dbReference type="Proteomes" id="UP001309876">
    <property type="component" value="Unassembled WGS sequence"/>
</dbReference>
<dbReference type="SUPFAM" id="SSF51182">
    <property type="entry name" value="RmlC-like cupins"/>
    <property type="match status" value="1"/>
</dbReference>
<proteinExistence type="predicted"/>
<comment type="caution">
    <text evidence="1">The sequence shown here is derived from an EMBL/GenBank/DDBJ whole genome shotgun (WGS) entry which is preliminary data.</text>
</comment>
<dbReference type="PANTHER" id="PTHR40434">
    <property type="entry name" value="CUPIN_2 DOMAIN-CONTAINING PROTEIN"/>
    <property type="match status" value="1"/>
</dbReference>
<protein>
    <submittedName>
        <fullName evidence="1">Uncharacterized protein</fullName>
    </submittedName>
</protein>
<keyword evidence="2" id="KW-1185">Reference proteome</keyword>
<dbReference type="InterPro" id="IPR011051">
    <property type="entry name" value="RmlC_Cupin_sf"/>
</dbReference>
<reference evidence="1 2" key="1">
    <citation type="submission" date="2023-08" db="EMBL/GenBank/DDBJ databases">
        <title>Black Yeasts Isolated from many extreme environments.</title>
        <authorList>
            <person name="Coleine C."/>
            <person name="Stajich J.E."/>
            <person name="Selbmann L."/>
        </authorList>
    </citation>
    <scope>NUCLEOTIDE SEQUENCE [LARGE SCALE GENOMIC DNA]</scope>
    <source>
        <strain evidence="1 2">CCFEE 5910</strain>
    </source>
</reference>
<dbReference type="Gene3D" id="2.60.120.10">
    <property type="entry name" value="Jelly Rolls"/>
    <property type="match status" value="1"/>
</dbReference>
<organism evidence="1 2">
    <name type="scientific">Lithohypha guttulata</name>
    <dbReference type="NCBI Taxonomy" id="1690604"/>
    <lineage>
        <taxon>Eukaryota</taxon>
        <taxon>Fungi</taxon>
        <taxon>Dikarya</taxon>
        <taxon>Ascomycota</taxon>
        <taxon>Pezizomycotina</taxon>
        <taxon>Eurotiomycetes</taxon>
        <taxon>Chaetothyriomycetidae</taxon>
        <taxon>Chaetothyriales</taxon>
        <taxon>Trichomeriaceae</taxon>
        <taxon>Lithohypha</taxon>
    </lineage>
</organism>
<sequence>MAEEEVVIAPTGTYKINGSARADEQAVKAWGGFKHIFTWSDGPNAHYPPHSHSGLTTHLIRRGELTIAYPDEDPKRENKQTYGVGARLDVPAGKLHEVWMGSDGCQYVIGE</sequence>
<evidence type="ECO:0000313" key="1">
    <source>
        <dbReference type="EMBL" id="KAK5084260.1"/>
    </source>
</evidence>